<name>A0A914RWQ4_PAREQ</name>
<sequence>MCEIETTAGLNSGDDDDLSSVYSHPSMLDGGLLGGRRRISRDLYPGGNTTNDSYVSKLVQCESHASDISYEAIFELFVAETLGYAVEYFFFRSCDYS</sequence>
<proteinExistence type="predicted"/>
<keyword evidence="1" id="KW-1185">Reference proteome</keyword>
<evidence type="ECO:0000313" key="2">
    <source>
        <dbReference type="WBParaSite" id="PEQ_0000644501-mRNA-1"/>
    </source>
</evidence>
<dbReference type="AlphaFoldDB" id="A0A914RWQ4"/>
<organism evidence="1 2">
    <name type="scientific">Parascaris equorum</name>
    <name type="common">Equine roundworm</name>
    <dbReference type="NCBI Taxonomy" id="6256"/>
    <lineage>
        <taxon>Eukaryota</taxon>
        <taxon>Metazoa</taxon>
        <taxon>Ecdysozoa</taxon>
        <taxon>Nematoda</taxon>
        <taxon>Chromadorea</taxon>
        <taxon>Rhabditida</taxon>
        <taxon>Spirurina</taxon>
        <taxon>Ascaridomorpha</taxon>
        <taxon>Ascaridoidea</taxon>
        <taxon>Ascarididae</taxon>
        <taxon>Parascaris</taxon>
    </lineage>
</organism>
<reference evidence="2" key="1">
    <citation type="submission" date="2022-11" db="UniProtKB">
        <authorList>
            <consortium name="WormBaseParasite"/>
        </authorList>
    </citation>
    <scope>IDENTIFICATION</scope>
</reference>
<accession>A0A914RWQ4</accession>
<evidence type="ECO:0000313" key="1">
    <source>
        <dbReference type="Proteomes" id="UP000887564"/>
    </source>
</evidence>
<dbReference type="WBParaSite" id="PEQ_0000644501-mRNA-1">
    <property type="protein sequence ID" value="PEQ_0000644501-mRNA-1"/>
    <property type="gene ID" value="PEQ_0000644501"/>
</dbReference>
<dbReference type="Proteomes" id="UP000887564">
    <property type="component" value="Unplaced"/>
</dbReference>
<protein>
    <submittedName>
        <fullName evidence="2">Uncharacterized protein</fullName>
    </submittedName>
</protein>